<dbReference type="AlphaFoldDB" id="A0A438GK04"/>
<sequence>MQVKNNGKEESKQSEEKQRGQQLQYSFALLEHFLKSIFYMLYTISKLWKSRIQRFKPCTNLELKEGRYGLRKPTAPEATNKTLMFALKKRLEQTKEKWVEELPGVLWAYRTTPGRPIGNIPSPRIRVLRTTKYEEKIAVKNYKKKSSHWEGLPRSFSFSPGGIEGTSRFIPCSSYNNGSQRSTFRLPASGSPPQVPPFPQQTQPPTLLFALINATANPLSAFSQLTPLSGVASLLPSIGPSRPPPHAGGRLQIPPGSLP</sequence>
<evidence type="ECO:0000313" key="3">
    <source>
        <dbReference type="Proteomes" id="UP000288805"/>
    </source>
</evidence>
<proteinExistence type="predicted"/>
<reference evidence="2 3" key="1">
    <citation type="journal article" date="2018" name="PLoS Genet.">
        <title>Population sequencing reveals clonal diversity and ancestral inbreeding in the grapevine cultivar Chardonnay.</title>
        <authorList>
            <person name="Roach M.J."/>
            <person name="Johnson D.L."/>
            <person name="Bohlmann J."/>
            <person name="van Vuuren H.J."/>
            <person name="Jones S.J."/>
            <person name="Pretorius I.S."/>
            <person name="Schmidt S.A."/>
            <person name="Borneman A.R."/>
        </authorList>
    </citation>
    <scope>NUCLEOTIDE SEQUENCE [LARGE SCALE GENOMIC DNA]</scope>
    <source>
        <strain evidence="3">cv. Chardonnay</strain>
        <tissue evidence="2">Leaf</tissue>
    </source>
</reference>
<dbReference type="EMBL" id="QGNW01000413">
    <property type="protein sequence ID" value="RVW72517.1"/>
    <property type="molecule type" value="Genomic_DNA"/>
</dbReference>
<dbReference type="InterPro" id="IPR036397">
    <property type="entry name" value="RNaseH_sf"/>
</dbReference>
<evidence type="ECO:0000256" key="1">
    <source>
        <dbReference type="SAM" id="MobiDB-lite"/>
    </source>
</evidence>
<protein>
    <submittedName>
        <fullName evidence="2">Uncharacterized protein</fullName>
    </submittedName>
</protein>
<comment type="caution">
    <text evidence="2">The sequence shown here is derived from an EMBL/GenBank/DDBJ whole genome shotgun (WGS) entry which is preliminary data.</text>
</comment>
<accession>A0A438GK04</accession>
<organism evidence="2 3">
    <name type="scientific">Vitis vinifera</name>
    <name type="common">Grape</name>
    <dbReference type="NCBI Taxonomy" id="29760"/>
    <lineage>
        <taxon>Eukaryota</taxon>
        <taxon>Viridiplantae</taxon>
        <taxon>Streptophyta</taxon>
        <taxon>Embryophyta</taxon>
        <taxon>Tracheophyta</taxon>
        <taxon>Spermatophyta</taxon>
        <taxon>Magnoliopsida</taxon>
        <taxon>eudicotyledons</taxon>
        <taxon>Gunneridae</taxon>
        <taxon>Pentapetalae</taxon>
        <taxon>rosids</taxon>
        <taxon>Vitales</taxon>
        <taxon>Vitaceae</taxon>
        <taxon>Viteae</taxon>
        <taxon>Vitis</taxon>
    </lineage>
</organism>
<name>A0A438GK04_VITVI</name>
<dbReference type="Gene3D" id="3.30.420.10">
    <property type="entry name" value="Ribonuclease H-like superfamily/Ribonuclease H"/>
    <property type="match status" value="1"/>
</dbReference>
<evidence type="ECO:0000313" key="2">
    <source>
        <dbReference type="EMBL" id="RVW72517.1"/>
    </source>
</evidence>
<dbReference type="Proteomes" id="UP000288805">
    <property type="component" value="Unassembled WGS sequence"/>
</dbReference>
<dbReference type="GO" id="GO:0003676">
    <property type="term" value="F:nucleic acid binding"/>
    <property type="evidence" value="ECO:0007669"/>
    <property type="project" value="InterPro"/>
</dbReference>
<gene>
    <name evidence="2" type="ORF">CK203_053231</name>
</gene>
<feature type="region of interest" description="Disordered" evidence="1">
    <location>
        <begin position="236"/>
        <end position="259"/>
    </location>
</feature>